<dbReference type="Pfam" id="PF00672">
    <property type="entry name" value="HAMP"/>
    <property type="match status" value="1"/>
</dbReference>
<evidence type="ECO:0000256" key="4">
    <source>
        <dbReference type="ARBA" id="ARBA00022553"/>
    </source>
</evidence>
<dbReference type="SMART" id="SM00388">
    <property type="entry name" value="HisKA"/>
    <property type="match status" value="1"/>
</dbReference>
<dbReference type="eggNOG" id="COG5000">
    <property type="taxonomic scope" value="Bacteria"/>
</dbReference>
<feature type="transmembrane region" description="Helical" evidence="10">
    <location>
        <begin position="85"/>
        <end position="107"/>
    </location>
</feature>
<feature type="transmembrane region" description="Helical" evidence="10">
    <location>
        <begin position="289"/>
        <end position="312"/>
    </location>
</feature>
<dbReference type="Gene3D" id="6.10.340.10">
    <property type="match status" value="1"/>
</dbReference>
<dbReference type="CDD" id="cd00082">
    <property type="entry name" value="HisKA"/>
    <property type="match status" value="1"/>
</dbReference>
<keyword evidence="9" id="KW-0902">Two-component regulatory system</keyword>
<dbReference type="Proteomes" id="UP000054051">
    <property type="component" value="Unassembled WGS sequence"/>
</dbReference>
<dbReference type="AlphaFoldDB" id="G2J9Y7"/>
<dbReference type="InterPro" id="IPR004358">
    <property type="entry name" value="Sig_transdc_His_kin-like_C"/>
</dbReference>
<dbReference type="InterPro" id="IPR035965">
    <property type="entry name" value="PAS-like_dom_sf"/>
</dbReference>
<dbReference type="STRING" id="1070319.CAGGBEG34_260032"/>
<evidence type="ECO:0000256" key="1">
    <source>
        <dbReference type="ARBA" id="ARBA00000085"/>
    </source>
</evidence>
<keyword evidence="10" id="KW-0472">Membrane</keyword>
<keyword evidence="6" id="KW-0547">Nucleotide-binding</keyword>
<dbReference type="InterPro" id="IPR003661">
    <property type="entry name" value="HisK_dim/P_dom"/>
</dbReference>
<keyword evidence="5" id="KW-0808">Transferase</keyword>
<dbReference type="PANTHER" id="PTHR43065">
    <property type="entry name" value="SENSOR HISTIDINE KINASE"/>
    <property type="match status" value="1"/>
</dbReference>
<proteinExistence type="predicted"/>
<dbReference type="GO" id="GO:0000155">
    <property type="term" value="F:phosphorelay sensor kinase activity"/>
    <property type="evidence" value="ECO:0007669"/>
    <property type="project" value="InterPro"/>
</dbReference>
<dbReference type="InterPro" id="IPR036890">
    <property type="entry name" value="HATPase_C_sf"/>
</dbReference>
<keyword evidence="8" id="KW-0067">ATP-binding</keyword>
<dbReference type="InterPro" id="IPR003594">
    <property type="entry name" value="HATPase_dom"/>
</dbReference>
<dbReference type="SUPFAM" id="SSF55874">
    <property type="entry name" value="ATPase domain of HSP90 chaperone/DNA topoisomerase II/histidine kinase"/>
    <property type="match status" value="1"/>
</dbReference>
<organism evidence="13 14">
    <name type="scientific">Candidatus Glomeribacter gigasporarum BEG34</name>
    <dbReference type="NCBI Taxonomy" id="1070319"/>
    <lineage>
        <taxon>Bacteria</taxon>
        <taxon>Pseudomonadati</taxon>
        <taxon>Pseudomonadota</taxon>
        <taxon>Betaproteobacteria</taxon>
        <taxon>Burkholderiales</taxon>
        <taxon>Burkholderiaceae</taxon>
        <taxon>Candidatus Glomeribacter</taxon>
    </lineage>
</organism>
<dbReference type="Gene3D" id="1.10.287.130">
    <property type="match status" value="1"/>
</dbReference>
<keyword evidence="7 13" id="KW-0418">Kinase</keyword>
<comment type="subcellular location">
    <subcellularLocation>
        <location evidence="2">Membrane</location>
    </subcellularLocation>
</comment>
<dbReference type="PROSITE" id="PS50885">
    <property type="entry name" value="HAMP"/>
    <property type="match status" value="1"/>
</dbReference>
<evidence type="ECO:0000256" key="7">
    <source>
        <dbReference type="ARBA" id="ARBA00022777"/>
    </source>
</evidence>
<sequence>MKKFHLPTRPKLLVLGALLAMVALCALLLLALLAVAAANTEFFDRYYSWLYAANAAVALILTLIVGGLAAALIVRLRQGRFGTRLLAKLAVFFTLVGVLPGSLIYLISLQFVARSIESWFDVNIEAALESGLELGRAALDAELAELRREGVRIAARLSALGRIHSAALERLRARSGAQQAMVVSQTGRVLARAPALDADHLGQEIPTRAMLQISARAGGDAIVEDMGKNARTQNALRLRVLIPFPAHGEKFLQLMRTVPAPLARNMQEAQRAWRDYQIKKLGRTGLRKMYIGTLTLALFFASFLAMILALVLGNQLTRPLFLLAQGTREVARGDYTPKREIRSKDELGFLTQSFNAMTRQLSDARAAVERNRNALEQAKAYLESVLANLSAGVFVFDRQFRLNIANAGAQRILRQSFQPQLSRLLDEITGLNAFGALVRKAFAERAAADADAFADPDHWQHQLEVRVAGETEPLTLLVRGARLLRAPSGAARHSLTSGYVVVFDDISDVISAQRSIAWGEVARRLAHEIKNPLTPIQLSAERLQMKLMHKLDANDAAMLKRCATTIIRQVAAMKRMVDDFREYARMPTPALQNLQLNDLVTEVLTLYGAGEGKSEIHFDLKPLPVMRGDPNQLRQVIHNLLQNAQDAVAQRPRKWVLIETQTVRLEPSDAETNQSGHVPQAVRLSISDNGPGFPAHLLARAFEPYVTSKSKGTGLGLATVKKIVDEHGARIEIRNDVRDDGTVSGAQISILFFLVS</sequence>
<dbReference type="SUPFAM" id="SSF47384">
    <property type="entry name" value="Homodimeric domain of signal transducing histidine kinase"/>
    <property type="match status" value="1"/>
</dbReference>
<dbReference type="Pfam" id="PF02518">
    <property type="entry name" value="HATPase_c"/>
    <property type="match status" value="1"/>
</dbReference>
<comment type="catalytic activity">
    <reaction evidence="1">
        <text>ATP + protein L-histidine = ADP + protein N-phospho-L-histidine.</text>
        <dbReference type="EC" id="2.7.13.3"/>
    </reaction>
</comment>
<reference evidence="13 14" key="1">
    <citation type="submission" date="2011-08" db="EMBL/GenBank/DDBJ databases">
        <title>The genome of the obligate endobacterium of an arbuscular mycorrhizal fungus reveals an interphylum network of nutritional interactions.</title>
        <authorList>
            <person name="Ghignone S."/>
            <person name="Salvioli A."/>
            <person name="Anca I."/>
            <person name="Lumini E."/>
            <person name="Ortu G."/>
            <person name="Petiti L."/>
            <person name="Cruveiller S."/>
            <person name="Bianciotto V."/>
            <person name="Piffanelli P."/>
            <person name="Lanfranco L."/>
            <person name="Bonfante P."/>
        </authorList>
    </citation>
    <scope>NUCLEOTIDE SEQUENCE [LARGE SCALE GENOMIC DNA]</scope>
    <source>
        <strain evidence="13 14">BEG34</strain>
    </source>
</reference>
<feature type="domain" description="Histidine kinase" evidence="11">
    <location>
        <begin position="524"/>
        <end position="756"/>
    </location>
</feature>
<dbReference type="EMBL" id="CAFB01000043">
    <property type="protein sequence ID" value="CCD29584.1"/>
    <property type="molecule type" value="Genomic_DNA"/>
</dbReference>
<evidence type="ECO:0000259" key="11">
    <source>
        <dbReference type="PROSITE" id="PS50109"/>
    </source>
</evidence>
<evidence type="ECO:0000256" key="9">
    <source>
        <dbReference type="ARBA" id="ARBA00023012"/>
    </source>
</evidence>
<dbReference type="InterPro" id="IPR005467">
    <property type="entry name" value="His_kinase_dom"/>
</dbReference>
<dbReference type="Gene3D" id="3.30.565.10">
    <property type="entry name" value="Histidine kinase-like ATPase, C-terminal domain"/>
    <property type="match status" value="1"/>
</dbReference>
<evidence type="ECO:0000256" key="8">
    <source>
        <dbReference type="ARBA" id="ARBA00022840"/>
    </source>
</evidence>
<dbReference type="PIRSF" id="PIRSF037532">
    <property type="entry name" value="STHK_NtrY"/>
    <property type="match status" value="1"/>
</dbReference>
<dbReference type="SMART" id="SM00387">
    <property type="entry name" value="HATPase_c"/>
    <property type="match status" value="1"/>
</dbReference>
<dbReference type="InterPro" id="IPR036097">
    <property type="entry name" value="HisK_dim/P_sf"/>
</dbReference>
<dbReference type="Gene3D" id="3.30.450.20">
    <property type="entry name" value="PAS domain"/>
    <property type="match status" value="1"/>
</dbReference>
<dbReference type="Pfam" id="PF00512">
    <property type="entry name" value="HisKA"/>
    <property type="match status" value="1"/>
</dbReference>
<dbReference type="InterPro" id="IPR003660">
    <property type="entry name" value="HAMP_dom"/>
</dbReference>
<evidence type="ECO:0000256" key="5">
    <source>
        <dbReference type="ARBA" id="ARBA00022679"/>
    </source>
</evidence>
<evidence type="ECO:0000256" key="3">
    <source>
        <dbReference type="ARBA" id="ARBA00012438"/>
    </source>
</evidence>
<evidence type="ECO:0000256" key="10">
    <source>
        <dbReference type="SAM" id="Phobius"/>
    </source>
</evidence>
<protein>
    <recommendedName>
        <fullName evidence="3">histidine kinase</fullName>
        <ecNumber evidence="3">2.7.13.3</ecNumber>
    </recommendedName>
</protein>
<gene>
    <name evidence="13" type="ORF">CAGGBEG34_260032</name>
</gene>
<dbReference type="GO" id="GO:0005524">
    <property type="term" value="F:ATP binding"/>
    <property type="evidence" value="ECO:0007669"/>
    <property type="project" value="UniProtKB-KW"/>
</dbReference>
<dbReference type="SMART" id="SM00304">
    <property type="entry name" value="HAMP"/>
    <property type="match status" value="1"/>
</dbReference>
<name>G2J9Y7_9BURK</name>
<evidence type="ECO:0000313" key="13">
    <source>
        <dbReference type="EMBL" id="CCD29584.1"/>
    </source>
</evidence>
<dbReference type="PROSITE" id="PS50109">
    <property type="entry name" value="HIS_KIN"/>
    <property type="match status" value="1"/>
</dbReference>
<keyword evidence="4" id="KW-0597">Phosphoprotein</keyword>
<dbReference type="EC" id="2.7.13.3" evidence="3"/>
<evidence type="ECO:0000313" key="14">
    <source>
        <dbReference type="Proteomes" id="UP000054051"/>
    </source>
</evidence>
<accession>G2J9Y7</accession>
<feature type="transmembrane region" description="Helical" evidence="10">
    <location>
        <begin position="46"/>
        <end position="73"/>
    </location>
</feature>
<feature type="domain" description="HAMP" evidence="12">
    <location>
        <begin position="314"/>
        <end position="366"/>
    </location>
</feature>
<evidence type="ECO:0000259" key="12">
    <source>
        <dbReference type="PROSITE" id="PS50885"/>
    </source>
</evidence>
<dbReference type="GO" id="GO:0016020">
    <property type="term" value="C:membrane"/>
    <property type="evidence" value="ECO:0007669"/>
    <property type="project" value="UniProtKB-SubCell"/>
</dbReference>
<keyword evidence="10" id="KW-0812">Transmembrane</keyword>
<dbReference type="PRINTS" id="PR00344">
    <property type="entry name" value="BCTRLSENSOR"/>
</dbReference>
<comment type="caution">
    <text evidence="13">The sequence shown here is derived from an EMBL/GenBank/DDBJ whole genome shotgun (WGS) entry which is preliminary data.</text>
</comment>
<keyword evidence="10" id="KW-1133">Transmembrane helix</keyword>
<dbReference type="PANTHER" id="PTHR43065:SF10">
    <property type="entry name" value="PEROXIDE STRESS-ACTIVATED HISTIDINE KINASE MAK3"/>
    <property type="match status" value="1"/>
</dbReference>
<keyword evidence="14" id="KW-1185">Reference proteome</keyword>
<dbReference type="SUPFAM" id="SSF55785">
    <property type="entry name" value="PYP-like sensor domain (PAS domain)"/>
    <property type="match status" value="1"/>
</dbReference>
<evidence type="ECO:0000256" key="2">
    <source>
        <dbReference type="ARBA" id="ARBA00004370"/>
    </source>
</evidence>
<dbReference type="SUPFAM" id="SSF158472">
    <property type="entry name" value="HAMP domain-like"/>
    <property type="match status" value="1"/>
</dbReference>
<dbReference type="CDD" id="cd06225">
    <property type="entry name" value="HAMP"/>
    <property type="match status" value="1"/>
</dbReference>
<dbReference type="InterPro" id="IPR017232">
    <property type="entry name" value="NtrY"/>
</dbReference>
<evidence type="ECO:0000256" key="6">
    <source>
        <dbReference type="ARBA" id="ARBA00022741"/>
    </source>
</evidence>